<dbReference type="Pfam" id="PF19457">
    <property type="entry name" value="DUF5994"/>
    <property type="match status" value="2"/>
</dbReference>
<dbReference type="AlphaFoldDB" id="A0A4V3CMY9"/>
<organism evidence="2 3">
    <name type="scientific">Nocardia ignorata</name>
    <dbReference type="NCBI Taxonomy" id="145285"/>
    <lineage>
        <taxon>Bacteria</taxon>
        <taxon>Bacillati</taxon>
        <taxon>Actinomycetota</taxon>
        <taxon>Actinomycetes</taxon>
        <taxon>Mycobacteriales</taxon>
        <taxon>Nocardiaceae</taxon>
        <taxon>Nocardia</taxon>
    </lineage>
</organism>
<name>A0A4V3CMY9_NOCIG</name>
<comment type="caution">
    <text evidence="2">The sequence shown here is derived from an EMBL/GenBank/DDBJ whole genome shotgun (WGS) entry which is preliminary data.</text>
</comment>
<evidence type="ECO:0000313" key="2">
    <source>
        <dbReference type="EMBL" id="TDP31962.1"/>
    </source>
</evidence>
<evidence type="ECO:0000256" key="1">
    <source>
        <dbReference type="SAM" id="MobiDB-lite"/>
    </source>
</evidence>
<keyword evidence="3" id="KW-1185">Reference proteome</keyword>
<protein>
    <submittedName>
        <fullName evidence="2">Uncharacterized protein</fullName>
    </submittedName>
</protein>
<gene>
    <name evidence="2" type="ORF">DFR75_107187</name>
</gene>
<evidence type="ECO:0000313" key="3">
    <source>
        <dbReference type="Proteomes" id="UP000295087"/>
    </source>
</evidence>
<proteinExistence type="predicted"/>
<sequence length="293" mass="32277">MRLRESRHPDAAPARHEVPPLYTPRLRIRARSAADHYIDGAWWPRSDDLSAELPDLLAVLGVRLGPVWRVVYDPSCWASAPSRITVAGETVRLDAYHFELWNTMYVFGRGAAMMVLQVIPSGTDARIAHESLMAAAEADPEDGPPPALDPQATDTADNDRQPFGEPTRTPRLLLRGTESHAELFDGAWWPRTENLTAELHDLISALTPRLGRTARISFDWNVTSRNQRRIDRPDGVELRAPDIGQLPDTMHLAGANGVHLTLLVIPADTPADVANAQILHAVGRVGHHMPTAG</sequence>
<dbReference type="RefSeq" id="WP_243750059.1">
    <property type="nucleotide sequence ID" value="NZ_SNXK01000007.1"/>
</dbReference>
<reference evidence="2 3" key="1">
    <citation type="submission" date="2019-03" db="EMBL/GenBank/DDBJ databases">
        <title>Genomic Encyclopedia of Type Strains, Phase IV (KMG-IV): sequencing the most valuable type-strain genomes for metagenomic binning, comparative biology and taxonomic classification.</title>
        <authorList>
            <person name="Goeker M."/>
        </authorList>
    </citation>
    <scope>NUCLEOTIDE SEQUENCE [LARGE SCALE GENOMIC DNA]</scope>
    <source>
        <strain evidence="2 3">DSM 44496</strain>
    </source>
</reference>
<dbReference type="Proteomes" id="UP000295087">
    <property type="component" value="Unassembled WGS sequence"/>
</dbReference>
<accession>A0A4V3CMY9</accession>
<dbReference type="InterPro" id="IPR046036">
    <property type="entry name" value="DUF5994"/>
</dbReference>
<dbReference type="EMBL" id="SNXK01000007">
    <property type="protein sequence ID" value="TDP31962.1"/>
    <property type="molecule type" value="Genomic_DNA"/>
</dbReference>
<feature type="region of interest" description="Disordered" evidence="1">
    <location>
        <begin position="134"/>
        <end position="175"/>
    </location>
</feature>